<evidence type="ECO:0000256" key="1">
    <source>
        <dbReference type="SAM" id="MobiDB-lite"/>
    </source>
</evidence>
<dbReference type="PANTHER" id="PTHR11439">
    <property type="entry name" value="GAG-POL-RELATED RETROTRANSPOSON"/>
    <property type="match status" value="1"/>
</dbReference>
<keyword evidence="3" id="KW-1185">Reference proteome</keyword>
<dbReference type="InterPro" id="IPR036397">
    <property type="entry name" value="RNaseH_sf"/>
</dbReference>
<dbReference type="SUPFAM" id="SSF53098">
    <property type="entry name" value="Ribonuclease H-like"/>
    <property type="match status" value="1"/>
</dbReference>
<dbReference type="InterPro" id="IPR012337">
    <property type="entry name" value="RNaseH-like_sf"/>
</dbReference>
<dbReference type="CDD" id="cd09272">
    <property type="entry name" value="RNase_HI_RT_Ty1"/>
    <property type="match status" value="1"/>
</dbReference>
<accession>A0ABY6KX88</accession>
<organism evidence="2 3">
    <name type="scientific">Cordylochernes scorpioides</name>
    <dbReference type="NCBI Taxonomy" id="51811"/>
    <lineage>
        <taxon>Eukaryota</taxon>
        <taxon>Metazoa</taxon>
        <taxon>Ecdysozoa</taxon>
        <taxon>Arthropoda</taxon>
        <taxon>Chelicerata</taxon>
        <taxon>Arachnida</taxon>
        <taxon>Pseudoscorpiones</taxon>
        <taxon>Cheliferoidea</taxon>
        <taxon>Chernetidae</taxon>
        <taxon>Cordylochernes</taxon>
    </lineage>
</organism>
<evidence type="ECO:0000313" key="2">
    <source>
        <dbReference type="EMBL" id="UYV72512.1"/>
    </source>
</evidence>
<protein>
    <submittedName>
        <fullName evidence="2">Uncharacterized protein</fullName>
    </submittedName>
</protein>
<feature type="region of interest" description="Disordered" evidence="1">
    <location>
        <begin position="1"/>
        <end position="24"/>
    </location>
</feature>
<reference evidence="2 3" key="1">
    <citation type="submission" date="2022-01" db="EMBL/GenBank/DDBJ databases">
        <title>A chromosomal length assembly of Cordylochernes scorpioides.</title>
        <authorList>
            <person name="Zeh D."/>
            <person name="Zeh J."/>
        </authorList>
    </citation>
    <scope>NUCLEOTIDE SEQUENCE [LARGE SCALE GENOMIC DNA]</scope>
    <source>
        <strain evidence="2">IN4F17</strain>
        <tissue evidence="2">Whole Body</tissue>
    </source>
</reference>
<dbReference type="Gene3D" id="3.30.420.10">
    <property type="entry name" value="Ribonuclease H-like superfamily/Ribonuclease H"/>
    <property type="match status" value="1"/>
</dbReference>
<evidence type="ECO:0000313" key="3">
    <source>
        <dbReference type="Proteomes" id="UP001235939"/>
    </source>
</evidence>
<name>A0ABY6KX88_9ARAC</name>
<proteinExistence type="predicted"/>
<dbReference type="PANTHER" id="PTHR11439:SF483">
    <property type="entry name" value="PEPTIDE SYNTHASE GLIP-LIKE, PUTATIVE (AFU_ORTHOLOGUE AFUA_3G12920)-RELATED"/>
    <property type="match status" value="1"/>
</dbReference>
<dbReference type="Proteomes" id="UP001235939">
    <property type="component" value="Chromosome 09"/>
</dbReference>
<gene>
    <name evidence="2" type="ORF">LAZ67_9003483</name>
</gene>
<sequence length="498" mass="57043">MKTSEEETYQSTQIRRVSPKNNQQIREQQKDLTQKLSIALNEKQVYTTGSSTLEPQSLWAEAVTTANYLHNRIPSKATDKTPFELWTNRKPRISRNREGELLLSQKNKIQELVERYNLQEAKPTFTPMESGYPGISDEKLLPNNVQYQQLIGSLLYLSVVSRPDIAAPVCILSSRNQNPRNCDWNAAKRIVRYLKTTKELELRISNQKPPTLEAYSDATWASDNTDRKSLSGNLLLLGSNPISWMTGKQGCVSLSSTEAELISAAEASQELLWLLDLLKDLELEQKAPIYFHQDNQSCLKICSSEKVSSRTKHIATKIHHLKDLQKKTVIKMVYCPTGDMKADILTKPLPRPTFEKLRYNLVMDPYRSQGFMVWAGIFLGGRTALHIFRQGTLTGQRYRDEILAAYVMPQALEMGENIMKQQNNVLQDFCVKLKLLEVVLTMKQQNNVLQDFCVKLKLLEVVLTMKQQNNVLQDFCVKLKLLEVVLTMKQQNKVLQDF</sequence>
<dbReference type="EMBL" id="CP092871">
    <property type="protein sequence ID" value="UYV72512.1"/>
    <property type="molecule type" value="Genomic_DNA"/>
</dbReference>